<reference evidence="5" key="1">
    <citation type="submission" date="2018-04" db="EMBL/GenBank/DDBJ databases">
        <authorList>
            <person name="Go L.Y."/>
            <person name="Mitchell J.A."/>
        </authorList>
    </citation>
    <scope>NUCLEOTIDE SEQUENCE</scope>
    <source>
        <tissue evidence="5">Whole organism</tissue>
    </source>
</reference>
<evidence type="ECO:0000256" key="1">
    <source>
        <dbReference type="ARBA" id="ARBA00004613"/>
    </source>
</evidence>
<dbReference type="EMBL" id="UFQT01002915">
    <property type="protein sequence ID" value="SSX34271.1"/>
    <property type="molecule type" value="Genomic_DNA"/>
</dbReference>
<dbReference type="PROSITE" id="PS51257">
    <property type="entry name" value="PROKAR_LIPOPROTEIN"/>
    <property type="match status" value="1"/>
</dbReference>
<evidence type="ECO:0000256" key="2">
    <source>
        <dbReference type="ARBA" id="ARBA00022525"/>
    </source>
</evidence>
<protein>
    <submittedName>
        <fullName evidence="5">CSON007739 protein</fullName>
    </submittedName>
</protein>
<feature type="signal peptide" evidence="3">
    <location>
        <begin position="1"/>
        <end position="26"/>
    </location>
</feature>
<dbReference type="VEuPathDB" id="VectorBase:CSON007739"/>
<dbReference type="AlphaFoldDB" id="A0A336LBV5"/>
<gene>
    <name evidence="5" type="primary">CSON007739</name>
</gene>
<dbReference type="OMA" id="CERIFCF"/>
<evidence type="ECO:0000313" key="6">
    <source>
        <dbReference type="EMBL" id="SSX34271.1"/>
    </source>
</evidence>
<accession>A0A336LBV5</accession>
<sequence>MAFQKSMINIFVISAISCFMIAQVQGYTAIFPPSQHPANPNDCFDEQVGVFYKVGTENNRPGQCERIFCFKDLSMVLHGCGLVAAGPGCEVVPGDLNKPYPFCCETVKCAPIVDDEGIYENTI</sequence>
<dbReference type="PANTHER" id="PTHR39957">
    <property type="entry name" value="AT09846P1-RELATED"/>
    <property type="match status" value="1"/>
</dbReference>
<reference evidence="6" key="2">
    <citation type="submission" date="2018-07" db="EMBL/GenBank/DDBJ databases">
        <authorList>
            <person name="Quirk P.G."/>
            <person name="Krulwich T.A."/>
        </authorList>
    </citation>
    <scope>NUCLEOTIDE SEQUENCE</scope>
</reference>
<keyword evidence="2" id="KW-0964">Secreted</keyword>
<dbReference type="InterPro" id="IPR029277">
    <property type="entry name" value="SVWC_dom"/>
</dbReference>
<dbReference type="EMBL" id="UFQS01002915">
    <property type="protein sequence ID" value="SSX14884.1"/>
    <property type="molecule type" value="Genomic_DNA"/>
</dbReference>
<dbReference type="GO" id="GO:0005576">
    <property type="term" value="C:extracellular region"/>
    <property type="evidence" value="ECO:0007669"/>
    <property type="project" value="UniProtKB-SubCell"/>
</dbReference>
<dbReference type="InterPro" id="IPR053308">
    <property type="entry name" value="Vago-like"/>
</dbReference>
<dbReference type="Pfam" id="PF15430">
    <property type="entry name" value="SVWC"/>
    <property type="match status" value="1"/>
</dbReference>
<evidence type="ECO:0000256" key="3">
    <source>
        <dbReference type="SAM" id="SignalP"/>
    </source>
</evidence>
<dbReference type="PANTHER" id="PTHR39957:SF1">
    <property type="entry name" value="AT09846P1-RELATED"/>
    <property type="match status" value="1"/>
</dbReference>
<comment type="subcellular location">
    <subcellularLocation>
        <location evidence="1">Secreted</location>
    </subcellularLocation>
</comment>
<dbReference type="SMART" id="SM01318">
    <property type="entry name" value="SVWC"/>
    <property type="match status" value="1"/>
</dbReference>
<organism evidence="5">
    <name type="scientific">Culicoides sonorensis</name>
    <name type="common">Biting midge</name>
    <dbReference type="NCBI Taxonomy" id="179676"/>
    <lineage>
        <taxon>Eukaryota</taxon>
        <taxon>Metazoa</taxon>
        <taxon>Ecdysozoa</taxon>
        <taxon>Arthropoda</taxon>
        <taxon>Hexapoda</taxon>
        <taxon>Insecta</taxon>
        <taxon>Pterygota</taxon>
        <taxon>Neoptera</taxon>
        <taxon>Endopterygota</taxon>
        <taxon>Diptera</taxon>
        <taxon>Nematocera</taxon>
        <taxon>Chironomoidea</taxon>
        <taxon>Ceratopogonidae</taxon>
        <taxon>Ceratopogoninae</taxon>
        <taxon>Culicoides</taxon>
        <taxon>Monoculicoides</taxon>
    </lineage>
</organism>
<evidence type="ECO:0000313" key="5">
    <source>
        <dbReference type="EMBL" id="SSX14884.1"/>
    </source>
</evidence>
<keyword evidence="3" id="KW-0732">Signal</keyword>
<evidence type="ECO:0000259" key="4">
    <source>
        <dbReference type="SMART" id="SM01318"/>
    </source>
</evidence>
<proteinExistence type="predicted"/>
<feature type="chain" id="PRO_5033342978" evidence="3">
    <location>
        <begin position="27"/>
        <end position="123"/>
    </location>
</feature>
<name>A0A336LBV5_CULSO</name>
<feature type="domain" description="Single" evidence="4">
    <location>
        <begin position="43"/>
        <end position="109"/>
    </location>
</feature>